<name>A0ABR1W4E3_9PEZI</name>
<accession>A0ABR1W4E3</accession>
<protein>
    <submittedName>
        <fullName evidence="1">Uncharacterized protein</fullName>
    </submittedName>
</protein>
<comment type="caution">
    <text evidence="1">The sequence shown here is derived from an EMBL/GenBank/DDBJ whole genome shotgun (WGS) entry which is preliminary data.</text>
</comment>
<keyword evidence="2" id="KW-1185">Reference proteome</keyword>
<dbReference type="Proteomes" id="UP001446871">
    <property type="component" value="Unassembled WGS sequence"/>
</dbReference>
<evidence type="ECO:0000313" key="1">
    <source>
        <dbReference type="EMBL" id="KAK8078354.1"/>
    </source>
</evidence>
<sequence length="155" mass="16948">MASKWVNERFLERVSERCDWGHGLLHHTRRLRAVPVFRHARGCLDFVTIQKTVRDIVGRVLVGSGGGGGGADVRYSHQAGDLVLPLDDAEAMKTALVSHGGRDGSRDTTPYAELPMQEWAARAVEGGMHPAVAALLEAMDVLGARYPRLAILLKR</sequence>
<evidence type="ECO:0000313" key="2">
    <source>
        <dbReference type="Proteomes" id="UP001446871"/>
    </source>
</evidence>
<organism evidence="1 2">
    <name type="scientific">Apiospora saccharicola</name>
    <dbReference type="NCBI Taxonomy" id="335842"/>
    <lineage>
        <taxon>Eukaryota</taxon>
        <taxon>Fungi</taxon>
        <taxon>Dikarya</taxon>
        <taxon>Ascomycota</taxon>
        <taxon>Pezizomycotina</taxon>
        <taxon>Sordariomycetes</taxon>
        <taxon>Xylariomycetidae</taxon>
        <taxon>Amphisphaeriales</taxon>
        <taxon>Apiosporaceae</taxon>
        <taxon>Apiospora</taxon>
    </lineage>
</organism>
<reference evidence="1 2" key="1">
    <citation type="submission" date="2023-01" db="EMBL/GenBank/DDBJ databases">
        <title>Analysis of 21 Apiospora genomes using comparative genomics revels a genus with tremendous synthesis potential of carbohydrate active enzymes and secondary metabolites.</title>
        <authorList>
            <person name="Sorensen T."/>
        </authorList>
    </citation>
    <scope>NUCLEOTIDE SEQUENCE [LARGE SCALE GENOMIC DNA]</scope>
    <source>
        <strain evidence="1 2">CBS 83171</strain>
    </source>
</reference>
<proteinExistence type="predicted"/>
<dbReference type="EMBL" id="JAQQWM010000002">
    <property type="protein sequence ID" value="KAK8078354.1"/>
    <property type="molecule type" value="Genomic_DNA"/>
</dbReference>
<gene>
    <name evidence="1" type="ORF">PG996_004524</name>
</gene>